<evidence type="ECO:0000313" key="1">
    <source>
        <dbReference type="EMBL" id="ASG67811.1"/>
    </source>
</evidence>
<evidence type="ECO:0000313" key="2">
    <source>
        <dbReference type="Proteomes" id="UP000249910"/>
    </source>
</evidence>
<proteinExistence type="predicted"/>
<gene>
    <name evidence="1" type="ORF">CDV26_04880</name>
</gene>
<sequence length="155" mass="17277">MSEGGGIIITTSDTHDPEVIPMAKGPTSLSSTELNTLANGGPSENAMRVYATTKACNLLMARYLVKYDLCRSNHIQVIAYNPGATLGTQLGRNRPRFQRFLMEIFGFIILKSVGLFNPAFCPTHLRVAGRTLADLYWGVSLCQRVKYMLLWLKEY</sequence>
<reference evidence="1 2" key="1">
    <citation type="submission" date="2017-06" db="EMBL/GenBank/DDBJ databases">
        <title>Complete genome of Francisella halioticida.</title>
        <authorList>
            <person name="Sjodin A."/>
        </authorList>
    </citation>
    <scope>NUCLEOTIDE SEQUENCE [LARGE SCALE GENOMIC DNA]</scope>
    <source>
        <strain evidence="1 2">DSM 23729</strain>
    </source>
</reference>
<dbReference type="EMBL" id="CP022132">
    <property type="protein sequence ID" value="ASG67811.1"/>
    <property type="molecule type" value="Genomic_DNA"/>
</dbReference>
<dbReference type="Gene3D" id="3.40.50.720">
    <property type="entry name" value="NAD(P)-binding Rossmann-like Domain"/>
    <property type="match status" value="1"/>
</dbReference>
<accession>A0ABM6LYR3</accession>
<dbReference type="Proteomes" id="UP000249910">
    <property type="component" value="Chromosome"/>
</dbReference>
<evidence type="ECO:0008006" key="3">
    <source>
        <dbReference type="Google" id="ProtNLM"/>
    </source>
</evidence>
<protein>
    <recommendedName>
        <fullName evidence="3">Short-chain dehydrogenase</fullName>
    </recommendedName>
</protein>
<organism evidence="1 2">
    <name type="scientific">Francisella halioticida</name>
    <dbReference type="NCBI Taxonomy" id="549298"/>
    <lineage>
        <taxon>Bacteria</taxon>
        <taxon>Pseudomonadati</taxon>
        <taxon>Pseudomonadota</taxon>
        <taxon>Gammaproteobacteria</taxon>
        <taxon>Thiotrichales</taxon>
        <taxon>Francisellaceae</taxon>
        <taxon>Francisella</taxon>
    </lineage>
</organism>
<keyword evidence="2" id="KW-1185">Reference proteome</keyword>
<dbReference type="RefSeq" id="WP_088772332.1">
    <property type="nucleotide sequence ID" value="NZ_AP023082.1"/>
</dbReference>
<name>A0ABM6LYR3_9GAMM</name>